<dbReference type="InterPro" id="IPR013409">
    <property type="entry name" value="CRISPR-assoc_prot_Crn3/Csx3"/>
</dbReference>
<dbReference type="Pfam" id="PF09620">
    <property type="entry name" value="Cas_csx3"/>
    <property type="match status" value="1"/>
</dbReference>
<dbReference type="AlphaFoldDB" id="A0AAV3XU46"/>
<name>A0AAV3XU46_9CYAN</name>
<dbReference type="RefSeq" id="WP_226594743.1">
    <property type="nucleotide sequence ID" value="NZ_BLAY01000413.1"/>
</dbReference>
<dbReference type="Proteomes" id="UP001050975">
    <property type="component" value="Unassembled WGS sequence"/>
</dbReference>
<dbReference type="NCBIfam" id="TIGR02579">
    <property type="entry name" value="cas_csx3"/>
    <property type="match status" value="1"/>
</dbReference>
<organism evidence="1 2">
    <name type="scientific">Microseira wollei NIES-4236</name>
    <dbReference type="NCBI Taxonomy" id="2530354"/>
    <lineage>
        <taxon>Bacteria</taxon>
        <taxon>Bacillati</taxon>
        <taxon>Cyanobacteriota</taxon>
        <taxon>Cyanophyceae</taxon>
        <taxon>Oscillatoriophycideae</taxon>
        <taxon>Aerosakkonematales</taxon>
        <taxon>Aerosakkonemataceae</taxon>
        <taxon>Microseira</taxon>
    </lineage>
</organism>
<dbReference type="EMBL" id="BLAY01000413">
    <property type="protein sequence ID" value="GET44560.1"/>
    <property type="molecule type" value="Genomic_DNA"/>
</dbReference>
<keyword evidence="2" id="KW-1185">Reference proteome</keyword>
<proteinExistence type="predicted"/>
<dbReference type="CDD" id="cd09740">
    <property type="entry name" value="Csx3_III-U"/>
    <property type="match status" value="1"/>
</dbReference>
<sequence>MTAIELKLIPHQTASGINYQHLHIQISAPDGLIEPADLKTLFLPENMVWSQGVVIEGKAPIWLYAYLVHACHPAAWVACFDPRLGEAKPQSGGAIVVAAHTRQVVVGQVLPVDLPDAIFQK</sequence>
<comment type="caution">
    <text evidence="1">The sequence shown here is derived from an EMBL/GenBank/DDBJ whole genome shotgun (WGS) entry which is preliminary data.</text>
</comment>
<accession>A0AAV3XU46</accession>
<evidence type="ECO:0000313" key="2">
    <source>
        <dbReference type="Proteomes" id="UP001050975"/>
    </source>
</evidence>
<reference evidence="1" key="1">
    <citation type="submission" date="2019-10" db="EMBL/GenBank/DDBJ databases">
        <title>Draft genome sequece of Microseira wollei NIES-4236.</title>
        <authorList>
            <person name="Yamaguchi H."/>
            <person name="Suzuki S."/>
            <person name="Kawachi M."/>
        </authorList>
    </citation>
    <scope>NUCLEOTIDE SEQUENCE</scope>
    <source>
        <strain evidence="1">NIES-4236</strain>
    </source>
</reference>
<protein>
    <submittedName>
        <fullName evidence="1">Csx3 family CRISPR-associated protein</fullName>
    </submittedName>
</protein>
<evidence type="ECO:0000313" key="1">
    <source>
        <dbReference type="EMBL" id="GET44560.1"/>
    </source>
</evidence>
<gene>
    <name evidence="1" type="ORF">MiSe_93900</name>
</gene>